<dbReference type="InterPro" id="IPR048279">
    <property type="entry name" value="MdtK-like"/>
</dbReference>
<keyword evidence="7" id="KW-0406">Ion transport</keyword>
<dbReference type="NCBIfam" id="TIGR00797">
    <property type="entry name" value="matE"/>
    <property type="match status" value="1"/>
</dbReference>
<accession>E7G2U6</accession>
<evidence type="ECO:0000256" key="8">
    <source>
        <dbReference type="ARBA" id="ARBA00023136"/>
    </source>
</evidence>
<organism evidence="11 12">
    <name type="scientific">Helicobacter suis HS5</name>
    <dbReference type="NCBI Taxonomy" id="710394"/>
    <lineage>
        <taxon>Bacteria</taxon>
        <taxon>Pseudomonadati</taxon>
        <taxon>Campylobacterota</taxon>
        <taxon>Epsilonproteobacteria</taxon>
        <taxon>Campylobacterales</taxon>
        <taxon>Helicobacteraceae</taxon>
        <taxon>Helicobacter</taxon>
    </lineage>
</organism>
<comment type="subcellular location">
    <subcellularLocation>
        <location evidence="1">Cell membrane</location>
        <topology evidence="1">Multi-pass membrane protein</topology>
    </subcellularLocation>
</comment>
<evidence type="ECO:0000256" key="7">
    <source>
        <dbReference type="ARBA" id="ARBA00023065"/>
    </source>
</evidence>
<reference evidence="11 12" key="1">
    <citation type="journal article" date="2011" name="Vet. Res.">
        <title>Genome sequence of Helicobacter suis supports its role in gastric pathology.</title>
        <authorList>
            <person name="Vermoote M."/>
            <person name="Vandekerckhove T.T."/>
            <person name="Flahou B."/>
            <person name="Pasmans F."/>
            <person name="Smet A."/>
            <person name="De Groote D."/>
            <person name="Van Criekinge W."/>
            <person name="Ducatelle R."/>
            <person name="Haesebrouck F."/>
        </authorList>
    </citation>
    <scope>NUCLEOTIDE SEQUENCE [LARGE SCALE GENOMIC DNA]</scope>
    <source>
        <strain evidence="11 12">HS5</strain>
    </source>
</reference>
<evidence type="ECO:0000256" key="9">
    <source>
        <dbReference type="ARBA" id="ARBA00031636"/>
    </source>
</evidence>
<evidence type="ECO:0000256" key="4">
    <source>
        <dbReference type="ARBA" id="ARBA00022475"/>
    </source>
</evidence>
<evidence type="ECO:0000313" key="11">
    <source>
        <dbReference type="EMBL" id="EFX42294.1"/>
    </source>
</evidence>
<protein>
    <recommendedName>
        <fullName evidence="9">Multidrug-efflux transporter</fullName>
    </recommendedName>
</protein>
<dbReference type="Proteomes" id="UP000054093">
    <property type="component" value="Unassembled WGS sequence"/>
</dbReference>
<keyword evidence="2" id="KW-0813">Transport</keyword>
<feature type="transmembrane region" description="Helical" evidence="10">
    <location>
        <begin position="195"/>
        <end position="216"/>
    </location>
</feature>
<dbReference type="GO" id="GO:0015297">
    <property type="term" value="F:antiporter activity"/>
    <property type="evidence" value="ECO:0007669"/>
    <property type="project" value="UniProtKB-KW"/>
</dbReference>
<dbReference type="RefSeq" id="WP_006564078.1">
    <property type="nucleotide sequence ID" value="NZ_ADHO01000039.1"/>
</dbReference>
<evidence type="ECO:0000313" key="12">
    <source>
        <dbReference type="Proteomes" id="UP000054093"/>
    </source>
</evidence>
<dbReference type="Pfam" id="PF01554">
    <property type="entry name" value="MatE"/>
    <property type="match status" value="2"/>
</dbReference>
<feature type="transmembrane region" description="Helical" evidence="10">
    <location>
        <begin position="281"/>
        <end position="300"/>
    </location>
</feature>
<dbReference type="PIRSF" id="PIRSF006603">
    <property type="entry name" value="DinF"/>
    <property type="match status" value="1"/>
</dbReference>
<feature type="transmembrane region" description="Helical" evidence="10">
    <location>
        <begin position="243"/>
        <end position="261"/>
    </location>
</feature>
<dbReference type="PANTHER" id="PTHR43298">
    <property type="entry name" value="MULTIDRUG RESISTANCE PROTEIN NORM-RELATED"/>
    <property type="match status" value="1"/>
</dbReference>
<dbReference type="CDD" id="cd13137">
    <property type="entry name" value="MATE_NorM_like"/>
    <property type="match status" value="1"/>
</dbReference>
<comment type="caution">
    <text evidence="11">The sequence shown here is derived from an EMBL/GenBank/DDBJ whole genome shotgun (WGS) entry which is preliminary data.</text>
</comment>
<evidence type="ECO:0000256" key="6">
    <source>
        <dbReference type="ARBA" id="ARBA00022989"/>
    </source>
</evidence>
<proteinExistence type="predicted"/>
<dbReference type="GO" id="GO:0042910">
    <property type="term" value="F:xenobiotic transmembrane transporter activity"/>
    <property type="evidence" value="ECO:0007669"/>
    <property type="project" value="InterPro"/>
</dbReference>
<evidence type="ECO:0000256" key="5">
    <source>
        <dbReference type="ARBA" id="ARBA00022692"/>
    </source>
</evidence>
<feature type="transmembrane region" description="Helical" evidence="10">
    <location>
        <begin position="163"/>
        <end position="183"/>
    </location>
</feature>
<feature type="transmembrane region" description="Helical" evidence="10">
    <location>
        <begin position="88"/>
        <end position="112"/>
    </location>
</feature>
<dbReference type="GO" id="GO:0005886">
    <property type="term" value="C:plasma membrane"/>
    <property type="evidence" value="ECO:0007669"/>
    <property type="project" value="UniProtKB-SubCell"/>
</dbReference>
<dbReference type="InterPro" id="IPR050222">
    <property type="entry name" value="MATE_MdtK"/>
</dbReference>
<feature type="transmembrane region" description="Helical" evidence="10">
    <location>
        <begin position="312"/>
        <end position="333"/>
    </location>
</feature>
<feature type="transmembrane region" description="Helical" evidence="10">
    <location>
        <begin position="412"/>
        <end position="432"/>
    </location>
</feature>
<keyword evidence="6 10" id="KW-1133">Transmembrane helix</keyword>
<dbReference type="PANTHER" id="PTHR43298:SF2">
    <property type="entry name" value="FMN_FAD EXPORTER YEEO-RELATED"/>
    <property type="match status" value="1"/>
</dbReference>
<feature type="transmembrane region" description="Helical" evidence="10">
    <location>
        <begin position="383"/>
        <end position="406"/>
    </location>
</feature>
<gene>
    <name evidence="11" type="ORF">HSUHS5_0242</name>
</gene>
<dbReference type="AlphaFoldDB" id="E7G2U6"/>
<keyword evidence="5 10" id="KW-0812">Transmembrane</keyword>
<dbReference type="GO" id="GO:0006811">
    <property type="term" value="P:monoatomic ion transport"/>
    <property type="evidence" value="ECO:0007669"/>
    <property type="project" value="UniProtKB-KW"/>
</dbReference>
<feature type="transmembrane region" description="Helical" evidence="10">
    <location>
        <begin position="21"/>
        <end position="39"/>
    </location>
</feature>
<sequence>MIKAARWWRFRRILRLALPSGINNFLEIFVLAVSVVFMGKLSDNHIVAMGVGLQYMMLFYALNSVFYIGTNATLSRLVGAKEMEMVSIGYSSILIGACLLCFLAGWIGFLGITPFLKWMGLKGSANILATHYLQILILAMPAIFIKNAMVAALASLSDTLTPFILKILMSIFCLFLNQALIFGDYGFMRLDIRGAALASLTTAFLELGLLFVIIALKKSPLHFRLSFNWGLFKRAWQVGWPSGFERLLTLFSMTLVSKFVASYGNEVLAGMQVGLRIETFAYMPGLGFTIACMVLVGQHLGANQIKRAEEYVYMILKVAGFLLGILGIVMMVFAKSLALIFTSNLAVVQVASWYLVTVGISQVPLICLFVLDGVFRGAGMAKVSLYINTCSLWILRILPMFLLWRLGLSVRYFFMVICLETFARAFFFYWAYSKGFWKKPGRFAN</sequence>
<name>E7G2U6_9HELI</name>
<keyword evidence="3" id="KW-0050">Antiport</keyword>
<dbReference type="EMBL" id="ADHO01000039">
    <property type="protein sequence ID" value="EFX42294.1"/>
    <property type="molecule type" value="Genomic_DNA"/>
</dbReference>
<evidence type="ECO:0000256" key="2">
    <source>
        <dbReference type="ARBA" id="ARBA00022448"/>
    </source>
</evidence>
<feature type="transmembrane region" description="Helical" evidence="10">
    <location>
        <begin position="132"/>
        <end position="156"/>
    </location>
</feature>
<feature type="transmembrane region" description="Helical" evidence="10">
    <location>
        <begin position="353"/>
        <end position="371"/>
    </location>
</feature>
<dbReference type="InterPro" id="IPR002528">
    <property type="entry name" value="MATE_fam"/>
</dbReference>
<keyword evidence="8 10" id="KW-0472">Membrane</keyword>
<feature type="transmembrane region" description="Helical" evidence="10">
    <location>
        <begin position="45"/>
        <end position="68"/>
    </location>
</feature>
<evidence type="ECO:0000256" key="3">
    <source>
        <dbReference type="ARBA" id="ARBA00022449"/>
    </source>
</evidence>
<keyword evidence="4" id="KW-1003">Cell membrane</keyword>
<evidence type="ECO:0000256" key="10">
    <source>
        <dbReference type="SAM" id="Phobius"/>
    </source>
</evidence>
<evidence type="ECO:0000256" key="1">
    <source>
        <dbReference type="ARBA" id="ARBA00004651"/>
    </source>
</evidence>